<sequence>MYADSTYRFPRGRFLNAPDTARVVSCRPHDPELHITFKNEYACLGPPPSVLKQKYFDPNKRPVRNGDSASFSPPRGSNRGRMYSGEKRADRPIPSEHFSSRRPPSLLPKPMASRQSRGRGRGTTQSSNSYVRLSPCENDGLHNPARYFTKTAQLKSPSPTVQTSGRYVDTGGLGRRSRGSGYRGPPPLRPRVDDFSRDGFFHRTSGRTGSRQYQPPYHNSGGKQRLNNDVQQKFTYQLERTENYNRRNSYRQGHSQASRRSRGTFEVGGQWKTKPPFTRSSERYWQHDEREPYRPSRTTNGRRSQLPNVKGFVDASSADEYIDDFNPEDLAKYKLEINMDLHGLCTLGDSRSIFLCALLTLNWTHRSNQSFTVHSPTLSDPILTVPLSKWQSDELRYAPMLAAGDATTGMKRSRAPPDGRKPMRTGNGVTPAVRCSPEGTDDGKHESQDDCLPVPDGADDYLAPAFQLWADCGLSAEPRLRRVSDSDTTNPTARWIDIVRLYPVRSWPCLKLCEPQPISATPSDFNDRSNEDSKFPLRCRSYTPPSMALVDFDGSMVPSRLCRSLHELWDSEYPPSFLRNQDDSECRQKAVGND</sequence>
<protein>
    <submittedName>
        <fullName evidence="2">Uncharacterized protein</fullName>
    </submittedName>
</protein>
<feature type="compositionally biased region" description="Basic and acidic residues" evidence="1">
    <location>
        <begin position="280"/>
        <end position="294"/>
    </location>
</feature>
<feature type="compositionally biased region" description="Polar residues" evidence="1">
    <location>
        <begin position="153"/>
        <end position="165"/>
    </location>
</feature>
<feature type="compositionally biased region" description="Basic and acidic residues" evidence="1">
    <location>
        <begin position="190"/>
        <end position="201"/>
    </location>
</feature>
<reference evidence="2 3" key="1">
    <citation type="journal article" date="2019" name="BMC Genomics">
        <title>New insights from Opisthorchis felineus genome: update on genomics of the epidemiologically important liver flukes.</title>
        <authorList>
            <person name="Ershov N.I."/>
            <person name="Mordvinov V.A."/>
            <person name="Prokhortchouk E.B."/>
            <person name="Pakharukova M.Y."/>
            <person name="Gunbin K.V."/>
            <person name="Ustyantsev K."/>
            <person name="Genaev M.A."/>
            <person name="Blinov A.G."/>
            <person name="Mazur A."/>
            <person name="Boulygina E."/>
            <person name="Tsygankova S."/>
            <person name="Khrameeva E."/>
            <person name="Chekanov N."/>
            <person name="Fan G."/>
            <person name="Xiao A."/>
            <person name="Zhang H."/>
            <person name="Xu X."/>
            <person name="Yang H."/>
            <person name="Solovyev V."/>
            <person name="Lee S.M."/>
            <person name="Liu X."/>
            <person name="Afonnikov D.A."/>
            <person name="Skryabin K.G."/>
        </authorList>
    </citation>
    <scope>NUCLEOTIDE SEQUENCE [LARGE SCALE GENOMIC DNA]</scope>
    <source>
        <strain evidence="2">AK-0245</strain>
        <tissue evidence="2">Whole organism</tissue>
    </source>
</reference>
<dbReference type="OrthoDB" id="6261220at2759"/>
<feature type="region of interest" description="Disordered" evidence="1">
    <location>
        <begin position="248"/>
        <end position="307"/>
    </location>
</feature>
<keyword evidence="3" id="KW-1185">Reference proteome</keyword>
<feature type="region of interest" description="Disordered" evidence="1">
    <location>
        <begin position="406"/>
        <end position="453"/>
    </location>
</feature>
<proteinExistence type="predicted"/>
<accession>A0A4S2LFA1</accession>
<gene>
    <name evidence="2" type="ORF">CRM22_007709</name>
</gene>
<feature type="region of interest" description="Disordered" evidence="1">
    <location>
        <begin position="53"/>
        <end position="138"/>
    </location>
</feature>
<comment type="caution">
    <text evidence="2">The sequence shown here is derived from an EMBL/GenBank/DDBJ whole genome shotgun (WGS) entry which is preliminary data.</text>
</comment>
<dbReference type="AlphaFoldDB" id="A0A4S2LFA1"/>
<dbReference type="Proteomes" id="UP000308267">
    <property type="component" value="Unassembled WGS sequence"/>
</dbReference>
<evidence type="ECO:0000313" key="2">
    <source>
        <dbReference type="EMBL" id="TGZ61941.1"/>
    </source>
</evidence>
<feature type="compositionally biased region" description="Polar residues" evidence="1">
    <location>
        <begin position="296"/>
        <end position="307"/>
    </location>
</feature>
<name>A0A4S2LFA1_OPIFE</name>
<evidence type="ECO:0000256" key="1">
    <source>
        <dbReference type="SAM" id="MobiDB-lite"/>
    </source>
</evidence>
<feature type="compositionally biased region" description="Basic and acidic residues" evidence="1">
    <location>
        <begin position="84"/>
        <end position="94"/>
    </location>
</feature>
<organism evidence="2 3">
    <name type="scientific">Opisthorchis felineus</name>
    <dbReference type="NCBI Taxonomy" id="147828"/>
    <lineage>
        <taxon>Eukaryota</taxon>
        <taxon>Metazoa</taxon>
        <taxon>Spiralia</taxon>
        <taxon>Lophotrochozoa</taxon>
        <taxon>Platyhelminthes</taxon>
        <taxon>Trematoda</taxon>
        <taxon>Digenea</taxon>
        <taxon>Opisthorchiida</taxon>
        <taxon>Opisthorchiata</taxon>
        <taxon>Opisthorchiidae</taxon>
        <taxon>Opisthorchis</taxon>
    </lineage>
</organism>
<evidence type="ECO:0000313" key="3">
    <source>
        <dbReference type="Proteomes" id="UP000308267"/>
    </source>
</evidence>
<feature type="region of interest" description="Disordered" evidence="1">
    <location>
        <begin position="153"/>
        <end position="225"/>
    </location>
</feature>
<dbReference type="EMBL" id="SJOL01007764">
    <property type="protein sequence ID" value="TGZ61941.1"/>
    <property type="molecule type" value="Genomic_DNA"/>
</dbReference>